<dbReference type="RefSeq" id="WP_084362492.1">
    <property type="nucleotide sequence ID" value="NZ_JAWXXX010000002.1"/>
</dbReference>
<organism evidence="6 7">
    <name type="scientific">Rubrobacter radiotolerans</name>
    <name type="common">Arthrobacter radiotolerans</name>
    <dbReference type="NCBI Taxonomy" id="42256"/>
    <lineage>
        <taxon>Bacteria</taxon>
        <taxon>Bacillati</taxon>
        <taxon>Actinomycetota</taxon>
        <taxon>Rubrobacteria</taxon>
        <taxon>Rubrobacterales</taxon>
        <taxon>Rubrobacteraceae</taxon>
        <taxon>Rubrobacter</taxon>
    </lineage>
</organism>
<sequence>MSLAVIFPGLIPTSYAAVSHYVESDAYFRRRLEQADEVLKLSLMERYRDSSAPQTDIERCVFLVITLALADWADDHLRMQPAFCVAESFGGLASAAYAESLTFEGALELTYRGAHEEMRYLDELDGSYRTVFFYRLPLPRVERLVEEERARSGWIELAVYLSENIYAVCTPEGAVDRFKKAVRREGGVAMHTMDRPVHSSVLRRLREDTERKIYDRIPFRRAKMPLISDVDGSLAQEGPEVKKMLLDGIDRPVSWLTAVTTMQREGVKEVFIVGPRNIFGRMARKHLRVTEISPETVVTGNPKDR</sequence>
<dbReference type="Proteomes" id="UP001281130">
    <property type="component" value="Unassembled WGS sequence"/>
</dbReference>
<dbReference type="Gene3D" id="3.40.366.10">
    <property type="entry name" value="Malonyl-Coenzyme A Acyl Carrier Protein, domain 2"/>
    <property type="match status" value="1"/>
</dbReference>
<dbReference type="EC" id="2.3.1.39" evidence="1"/>
<evidence type="ECO:0000259" key="5">
    <source>
        <dbReference type="SMART" id="SM00827"/>
    </source>
</evidence>
<comment type="catalytic activity">
    <reaction evidence="4">
        <text>holo-[ACP] + malonyl-CoA = malonyl-[ACP] + CoA</text>
        <dbReference type="Rhea" id="RHEA:41792"/>
        <dbReference type="Rhea" id="RHEA-COMP:9623"/>
        <dbReference type="Rhea" id="RHEA-COMP:9685"/>
        <dbReference type="ChEBI" id="CHEBI:57287"/>
        <dbReference type="ChEBI" id="CHEBI:57384"/>
        <dbReference type="ChEBI" id="CHEBI:64479"/>
        <dbReference type="ChEBI" id="CHEBI:78449"/>
        <dbReference type="EC" id="2.3.1.39"/>
    </reaction>
</comment>
<gene>
    <name evidence="6" type="ORF">SIL72_14960</name>
</gene>
<evidence type="ECO:0000256" key="3">
    <source>
        <dbReference type="ARBA" id="ARBA00023315"/>
    </source>
</evidence>
<dbReference type="Gene3D" id="3.30.70.250">
    <property type="entry name" value="Malonyl-CoA ACP transacylase, ACP-binding"/>
    <property type="match status" value="1"/>
</dbReference>
<keyword evidence="3" id="KW-0012">Acyltransferase</keyword>
<evidence type="ECO:0000256" key="4">
    <source>
        <dbReference type="ARBA" id="ARBA00048462"/>
    </source>
</evidence>
<dbReference type="GO" id="GO:0006633">
    <property type="term" value="P:fatty acid biosynthetic process"/>
    <property type="evidence" value="ECO:0007669"/>
    <property type="project" value="TreeGrafter"/>
</dbReference>
<feature type="domain" description="Malonyl-CoA:ACP transacylase (MAT)" evidence="5">
    <location>
        <begin position="6"/>
        <end position="304"/>
    </location>
</feature>
<comment type="caution">
    <text evidence="6">The sequence shown here is derived from an EMBL/GenBank/DDBJ whole genome shotgun (WGS) entry which is preliminary data.</text>
</comment>
<protein>
    <recommendedName>
        <fullName evidence="1">[acyl-carrier-protein] S-malonyltransferase</fullName>
        <ecNumber evidence="1">2.3.1.39</ecNumber>
    </recommendedName>
</protein>
<proteinExistence type="predicted"/>
<dbReference type="InterPro" id="IPR014043">
    <property type="entry name" value="Acyl_transferase_dom"/>
</dbReference>
<dbReference type="AlphaFoldDB" id="A0AB35T6N6"/>
<accession>A0AB35T6N6</accession>
<evidence type="ECO:0000313" key="6">
    <source>
        <dbReference type="EMBL" id="MDX5895326.1"/>
    </source>
</evidence>
<dbReference type="InterPro" id="IPR016035">
    <property type="entry name" value="Acyl_Trfase/lysoPLipase"/>
</dbReference>
<dbReference type="PANTHER" id="PTHR42681:SF1">
    <property type="entry name" value="MALONYL-COA-ACYL CARRIER PROTEIN TRANSACYLASE, MITOCHONDRIAL"/>
    <property type="match status" value="1"/>
</dbReference>
<dbReference type="GO" id="GO:0004314">
    <property type="term" value="F:[acyl-carrier-protein] S-malonyltransferase activity"/>
    <property type="evidence" value="ECO:0007669"/>
    <property type="project" value="UniProtKB-EC"/>
</dbReference>
<evidence type="ECO:0000256" key="1">
    <source>
        <dbReference type="ARBA" id="ARBA00013258"/>
    </source>
</evidence>
<dbReference type="InterPro" id="IPR050858">
    <property type="entry name" value="Mal-CoA-ACP_Trans/PKS_FabD"/>
</dbReference>
<keyword evidence="2" id="KW-0808">Transferase</keyword>
<dbReference type="InterPro" id="IPR001227">
    <property type="entry name" value="Ac_transferase_dom_sf"/>
</dbReference>
<dbReference type="PANTHER" id="PTHR42681">
    <property type="entry name" value="MALONYL-COA-ACYL CARRIER PROTEIN TRANSACYLASE, MITOCHONDRIAL"/>
    <property type="match status" value="1"/>
</dbReference>
<name>A0AB35T6N6_RUBRA</name>
<evidence type="ECO:0000313" key="7">
    <source>
        <dbReference type="Proteomes" id="UP001281130"/>
    </source>
</evidence>
<reference evidence="6" key="1">
    <citation type="submission" date="2023-11" db="EMBL/GenBank/DDBJ databases">
        <title>MicrobeMod: A computational toolkit for identifying prokaryotic methylation and restriction-modification with nanopore sequencing.</title>
        <authorList>
            <person name="Crits-Christoph A."/>
            <person name="Kang S.C."/>
            <person name="Lee H."/>
            <person name="Ostrov N."/>
        </authorList>
    </citation>
    <scope>NUCLEOTIDE SEQUENCE</scope>
    <source>
        <strain evidence="6">ATCC 51242</strain>
    </source>
</reference>
<dbReference type="SMART" id="SM00827">
    <property type="entry name" value="PKS_AT"/>
    <property type="match status" value="1"/>
</dbReference>
<dbReference type="SUPFAM" id="SSF52151">
    <property type="entry name" value="FabD/lysophospholipase-like"/>
    <property type="match status" value="1"/>
</dbReference>
<evidence type="ECO:0000256" key="2">
    <source>
        <dbReference type="ARBA" id="ARBA00022679"/>
    </source>
</evidence>
<dbReference type="EMBL" id="JAWXXX010000002">
    <property type="protein sequence ID" value="MDX5895326.1"/>
    <property type="molecule type" value="Genomic_DNA"/>
</dbReference>